<name>A0A7R8YQR1_HERIL</name>
<protein>
    <submittedName>
        <fullName evidence="1">Uncharacterized protein</fullName>
    </submittedName>
</protein>
<keyword evidence="2" id="KW-1185">Reference proteome</keyword>
<evidence type="ECO:0000313" key="1">
    <source>
        <dbReference type="EMBL" id="CAD7078689.1"/>
    </source>
</evidence>
<accession>A0A7R8YQR1</accession>
<dbReference type="PANTHER" id="PTHR47331:SF1">
    <property type="entry name" value="GAG-LIKE PROTEIN"/>
    <property type="match status" value="1"/>
</dbReference>
<dbReference type="EMBL" id="LR899009">
    <property type="protein sequence ID" value="CAD7078689.1"/>
    <property type="molecule type" value="Genomic_DNA"/>
</dbReference>
<dbReference type="InParanoid" id="A0A7R8YQR1"/>
<organism evidence="1 2">
    <name type="scientific">Hermetia illucens</name>
    <name type="common">Black soldier fly</name>
    <dbReference type="NCBI Taxonomy" id="343691"/>
    <lineage>
        <taxon>Eukaryota</taxon>
        <taxon>Metazoa</taxon>
        <taxon>Ecdysozoa</taxon>
        <taxon>Arthropoda</taxon>
        <taxon>Hexapoda</taxon>
        <taxon>Insecta</taxon>
        <taxon>Pterygota</taxon>
        <taxon>Neoptera</taxon>
        <taxon>Endopterygota</taxon>
        <taxon>Diptera</taxon>
        <taxon>Brachycera</taxon>
        <taxon>Stratiomyomorpha</taxon>
        <taxon>Stratiomyidae</taxon>
        <taxon>Hermetiinae</taxon>
        <taxon>Hermetia</taxon>
    </lineage>
</organism>
<dbReference type="AlphaFoldDB" id="A0A7R8YQR1"/>
<reference evidence="1 2" key="1">
    <citation type="submission" date="2020-11" db="EMBL/GenBank/DDBJ databases">
        <authorList>
            <person name="Wallbank WR R."/>
            <person name="Pardo Diaz C."/>
            <person name="Kozak K."/>
            <person name="Martin S."/>
            <person name="Jiggins C."/>
            <person name="Moest M."/>
            <person name="Warren A I."/>
            <person name="Generalovic N T."/>
            <person name="Byers J.R.P. K."/>
            <person name="Montejo-Kovacevich G."/>
            <person name="Yen C E."/>
        </authorList>
    </citation>
    <scope>NUCLEOTIDE SEQUENCE [LARGE SCALE GENOMIC DNA]</scope>
</reference>
<proteinExistence type="predicted"/>
<dbReference type="OrthoDB" id="8061911at2759"/>
<evidence type="ECO:0000313" key="2">
    <source>
        <dbReference type="Proteomes" id="UP000594454"/>
    </source>
</evidence>
<dbReference type="Proteomes" id="UP000594454">
    <property type="component" value="Chromosome 1"/>
</dbReference>
<sequence length="165" mass="19606">MNENRKRLLDEAWSKFETIDNEIRSLQNVPISHDEDEEYIQELIERFWKLDEVDYAQSALTVAEKRCEAHFAQHNTRRSEGRFVVRLPFVDNPSTLEESTQMTLNRFFALEKRIAKNTVIKAQYVEFMNEYESLGHMTRIDPKNVLPAHYFILHHYVLKPDTSTT</sequence>
<gene>
    <name evidence="1" type="ORF">HERILL_LOCUS1944</name>
</gene>
<dbReference type="PANTHER" id="PTHR47331">
    <property type="entry name" value="PHD-TYPE DOMAIN-CONTAINING PROTEIN"/>
    <property type="match status" value="1"/>
</dbReference>